<keyword evidence="16" id="KW-1185">Reference proteome</keyword>
<comment type="caution">
    <text evidence="15">The sequence shown here is derived from an EMBL/GenBank/DDBJ whole genome shotgun (WGS) entry which is preliminary data.</text>
</comment>
<dbReference type="NCBIfam" id="TIGR00682">
    <property type="entry name" value="lpxK"/>
    <property type="match status" value="1"/>
</dbReference>
<dbReference type="UniPathway" id="UPA00359">
    <property type="reaction ID" value="UER00482"/>
</dbReference>
<gene>
    <name evidence="13" type="primary">lpxK</name>
    <name evidence="15" type="ORF">GR183_14520</name>
</gene>
<keyword evidence="14" id="KW-0175">Coiled coil</keyword>
<evidence type="ECO:0000313" key="15">
    <source>
        <dbReference type="EMBL" id="MXN66126.1"/>
    </source>
</evidence>
<evidence type="ECO:0000256" key="5">
    <source>
        <dbReference type="ARBA" id="ARBA00022516"/>
    </source>
</evidence>
<dbReference type="AlphaFoldDB" id="A0A7X3LW34"/>
<keyword evidence="11 13" id="KW-0443">Lipid metabolism</keyword>
<evidence type="ECO:0000256" key="8">
    <source>
        <dbReference type="ARBA" id="ARBA00022741"/>
    </source>
</evidence>
<evidence type="ECO:0000256" key="2">
    <source>
        <dbReference type="ARBA" id="ARBA00004870"/>
    </source>
</evidence>
<evidence type="ECO:0000256" key="9">
    <source>
        <dbReference type="ARBA" id="ARBA00022777"/>
    </source>
</evidence>
<dbReference type="HAMAP" id="MF_00409">
    <property type="entry name" value="LpxK"/>
    <property type="match status" value="1"/>
</dbReference>
<dbReference type="Proteomes" id="UP000433101">
    <property type="component" value="Unassembled WGS sequence"/>
</dbReference>
<comment type="catalytic activity">
    <reaction evidence="13">
        <text>a lipid A disaccharide + ATP = a lipid IVA + ADP + H(+)</text>
        <dbReference type="Rhea" id="RHEA:67840"/>
        <dbReference type="ChEBI" id="CHEBI:15378"/>
        <dbReference type="ChEBI" id="CHEBI:30616"/>
        <dbReference type="ChEBI" id="CHEBI:176343"/>
        <dbReference type="ChEBI" id="CHEBI:176425"/>
        <dbReference type="ChEBI" id="CHEBI:456216"/>
        <dbReference type="EC" id="2.7.1.130"/>
    </reaction>
</comment>
<dbReference type="SUPFAM" id="SSF52540">
    <property type="entry name" value="P-loop containing nucleoside triphosphate hydrolases"/>
    <property type="match status" value="1"/>
</dbReference>
<keyword evidence="5 13" id="KW-0444">Lipid biosynthesis</keyword>
<dbReference type="InterPro" id="IPR027417">
    <property type="entry name" value="P-loop_NTPase"/>
</dbReference>
<feature type="coiled-coil region" evidence="14">
    <location>
        <begin position="314"/>
        <end position="341"/>
    </location>
</feature>
<evidence type="ECO:0000313" key="16">
    <source>
        <dbReference type="Proteomes" id="UP000433101"/>
    </source>
</evidence>
<name>A0A7X3LW34_9HYPH</name>
<dbReference type="Pfam" id="PF02606">
    <property type="entry name" value="LpxK"/>
    <property type="match status" value="1"/>
</dbReference>
<evidence type="ECO:0000256" key="14">
    <source>
        <dbReference type="SAM" id="Coils"/>
    </source>
</evidence>
<dbReference type="GO" id="GO:0005886">
    <property type="term" value="C:plasma membrane"/>
    <property type="evidence" value="ECO:0007669"/>
    <property type="project" value="TreeGrafter"/>
</dbReference>
<evidence type="ECO:0000256" key="3">
    <source>
        <dbReference type="ARBA" id="ARBA00012071"/>
    </source>
</evidence>
<comment type="function">
    <text evidence="1 13">Transfers the gamma-phosphate of ATP to the 4'-position of a tetraacyldisaccharide 1-phosphate intermediate (termed DS-1-P) to form tetraacyldisaccharide 1,4'-bis-phosphate (lipid IVA).</text>
</comment>
<feature type="binding site" evidence="13">
    <location>
        <begin position="57"/>
        <end position="64"/>
    </location>
    <ligand>
        <name>ATP</name>
        <dbReference type="ChEBI" id="CHEBI:30616"/>
    </ligand>
</feature>
<keyword evidence="6 13" id="KW-0441">Lipid A biosynthesis</keyword>
<evidence type="ECO:0000256" key="10">
    <source>
        <dbReference type="ARBA" id="ARBA00022840"/>
    </source>
</evidence>
<keyword evidence="8 13" id="KW-0547">Nucleotide-binding</keyword>
<dbReference type="EMBL" id="WUMV01000007">
    <property type="protein sequence ID" value="MXN66126.1"/>
    <property type="molecule type" value="Genomic_DNA"/>
</dbReference>
<evidence type="ECO:0000256" key="13">
    <source>
        <dbReference type="HAMAP-Rule" id="MF_00409"/>
    </source>
</evidence>
<sequence length="357" mass="38309">MRGLSKAPSFWWRPRPDWKALLLWPFGAIYGAITARRMLKRSGGSVPVPVVCVGNFVAGGAGKTPFSLALAAELAGHGYSPVFLLRGYGGRFKGPVLVDRRIHSALDVGDEALLLAKQGPTVVSRDRLAGAAFAASHGDIVIMDDGFQNPSLRKDFSIVLVDAATGTGNGFCLPAGPLRAPLRRQIVAASALAVIGEGEAAKPAVRLASRKGLPLFHARLETKPDPELEGARVLAFAGIGRPRKFFESLRALGAEIAVEKPFPDHHPYSHAEAEALLTEADDKGLLLVTTAKDMARIQSLDGEFARWLAGRARVLNVEMRIEEADRLCERIEEAARRKTLNTSRPGFRRSGGTPGSA</sequence>
<dbReference type="RefSeq" id="WP_160776383.1">
    <property type="nucleotide sequence ID" value="NZ_WUMV01000007.1"/>
</dbReference>
<organism evidence="15 16">
    <name type="scientific">Stappia sediminis</name>
    <dbReference type="NCBI Taxonomy" id="2692190"/>
    <lineage>
        <taxon>Bacteria</taxon>
        <taxon>Pseudomonadati</taxon>
        <taxon>Pseudomonadota</taxon>
        <taxon>Alphaproteobacteria</taxon>
        <taxon>Hyphomicrobiales</taxon>
        <taxon>Stappiaceae</taxon>
        <taxon>Stappia</taxon>
    </lineage>
</organism>
<dbReference type="PANTHER" id="PTHR42724">
    <property type="entry name" value="TETRAACYLDISACCHARIDE 4'-KINASE"/>
    <property type="match status" value="1"/>
</dbReference>
<proteinExistence type="inferred from homology"/>
<evidence type="ECO:0000256" key="4">
    <source>
        <dbReference type="ARBA" id="ARBA00016436"/>
    </source>
</evidence>
<evidence type="ECO:0000256" key="7">
    <source>
        <dbReference type="ARBA" id="ARBA00022679"/>
    </source>
</evidence>
<evidence type="ECO:0000256" key="6">
    <source>
        <dbReference type="ARBA" id="ARBA00022556"/>
    </source>
</evidence>
<dbReference type="PANTHER" id="PTHR42724:SF1">
    <property type="entry name" value="TETRAACYLDISACCHARIDE 4'-KINASE, MITOCHONDRIAL-RELATED"/>
    <property type="match status" value="1"/>
</dbReference>
<dbReference type="GO" id="GO:0009029">
    <property type="term" value="F:lipid-A 4'-kinase activity"/>
    <property type="evidence" value="ECO:0007669"/>
    <property type="project" value="UniProtKB-UniRule"/>
</dbReference>
<evidence type="ECO:0000256" key="12">
    <source>
        <dbReference type="ARBA" id="ARBA00029757"/>
    </source>
</evidence>
<keyword evidence="7 13" id="KW-0808">Transferase</keyword>
<reference evidence="15 16" key="1">
    <citation type="submission" date="2019-12" db="EMBL/GenBank/DDBJ databases">
        <authorList>
            <person name="Li M."/>
        </authorList>
    </citation>
    <scope>NUCLEOTIDE SEQUENCE [LARGE SCALE GENOMIC DNA]</scope>
    <source>
        <strain evidence="15 16">GBMRC 2046</strain>
    </source>
</reference>
<keyword evidence="9 13" id="KW-0418">Kinase</keyword>
<dbReference type="GO" id="GO:0005524">
    <property type="term" value="F:ATP binding"/>
    <property type="evidence" value="ECO:0007669"/>
    <property type="project" value="UniProtKB-UniRule"/>
</dbReference>
<comment type="similarity">
    <text evidence="13">Belongs to the LpxK family.</text>
</comment>
<evidence type="ECO:0000256" key="11">
    <source>
        <dbReference type="ARBA" id="ARBA00023098"/>
    </source>
</evidence>
<comment type="pathway">
    <text evidence="2 13">Glycolipid biosynthesis; lipid IV(A) biosynthesis; lipid IV(A) from (3R)-3-hydroxytetradecanoyl-[acyl-carrier-protein] and UDP-N-acetyl-alpha-D-glucosamine: step 6/6.</text>
</comment>
<dbReference type="GO" id="GO:0009245">
    <property type="term" value="P:lipid A biosynthetic process"/>
    <property type="evidence" value="ECO:0007669"/>
    <property type="project" value="UniProtKB-UniRule"/>
</dbReference>
<evidence type="ECO:0000256" key="1">
    <source>
        <dbReference type="ARBA" id="ARBA00002274"/>
    </source>
</evidence>
<dbReference type="InterPro" id="IPR003758">
    <property type="entry name" value="LpxK"/>
</dbReference>
<keyword evidence="10 13" id="KW-0067">ATP-binding</keyword>
<dbReference type="EC" id="2.7.1.130" evidence="3 13"/>
<dbReference type="GO" id="GO:0009244">
    <property type="term" value="P:lipopolysaccharide core region biosynthetic process"/>
    <property type="evidence" value="ECO:0007669"/>
    <property type="project" value="TreeGrafter"/>
</dbReference>
<accession>A0A7X3LW34</accession>
<protein>
    <recommendedName>
        <fullName evidence="4 13">Tetraacyldisaccharide 4'-kinase</fullName>
        <ecNumber evidence="3 13">2.7.1.130</ecNumber>
    </recommendedName>
    <alternativeName>
        <fullName evidence="12 13">Lipid A 4'-kinase</fullName>
    </alternativeName>
</protein>